<dbReference type="EMBL" id="ADBL01002299">
    <property type="status" value="NOT_ANNOTATED_CDS"/>
    <property type="molecule type" value="Genomic_DNA"/>
</dbReference>
<keyword evidence="2" id="KW-0472">Membrane</keyword>
<dbReference type="OrthoDB" id="5235145at2759"/>
<reference evidence="3" key="3">
    <citation type="submission" date="2011-03" db="EMBL/GenBank/DDBJ databases">
        <title>Annotation of Magnaporthe poae ATCC 64411.</title>
        <authorList>
            <person name="Ma L.-J."/>
            <person name="Dead R."/>
            <person name="Young S.K."/>
            <person name="Zeng Q."/>
            <person name="Gargeya S."/>
            <person name="Fitzgerald M."/>
            <person name="Haas B."/>
            <person name="Abouelleil A."/>
            <person name="Alvarado L."/>
            <person name="Arachchi H.M."/>
            <person name="Berlin A."/>
            <person name="Brown A."/>
            <person name="Chapman S.B."/>
            <person name="Chen Z."/>
            <person name="Dunbar C."/>
            <person name="Freedman E."/>
            <person name="Gearin G."/>
            <person name="Gellesch M."/>
            <person name="Goldberg J."/>
            <person name="Griggs A."/>
            <person name="Gujja S."/>
            <person name="Heiman D."/>
            <person name="Howarth C."/>
            <person name="Larson L."/>
            <person name="Lui A."/>
            <person name="MacDonald P.J.P."/>
            <person name="Mehta T."/>
            <person name="Montmayeur A."/>
            <person name="Murphy C."/>
            <person name="Neiman D."/>
            <person name="Pearson M."/>
            <person name="Priest M."/>
            <person name="Roberts A."/>
            <person name="Saif S."/>
            <person name="Shea T."/>
            <person name="Shenoy N."/>
            <person name="Sisk P."/>
            <person name="Stolte C."/>
            <person name="Sykes S."/>
            <person name="Yandava C."/>
            <person name="Wortman J."/>
            <person name="Nusbaum C."/>
            <person name="Birren B."/>
        </authorList>
    </citation>
    <scope>NUCLEOTIDE SEQUENCE</scope>
    <source>
        <strain evidence="3">ATCC 64411</strain>
    </source>
</reference>
<keyword evidence="2" id="KW-1133">Transmembrane helix</keyword>
<dbReference type="EMBL" id="GL876975">
    <property type="protein sequence ID" value="KLU90436.1"/>
    <property type="molecule type" value="Genomic_DNA"/>
</dbReference>
<evidence type="ECO:0000313" key="5">
    <source>
        <dbReference type="Proteomes" id="UP000011715"/>
    </source>
</evidence>
<feature type="transmembrane region" description="Helical" evidence="2">
    <location>
        <begin position="130"/>
        <end position="153"/>
    </location>
</feature>
<reference evidence="3" key="2">
    <citation type="submission" date="2010-05" db="EMBL/GenBank/DDBJ databases">
        <title>The Genome Sequence of Magnaporthe poae strain ATCC 64411.</title>
        <authorList>
            <consortium name="The Broad Institute Genome Sequencing Platform"/>
            <consortium name="Broad Institute Genome Sequencing Center for Infectious Disease"/>
            <person name="Ma L.-J."/>
            <person name="Dead R."/>
            <person name="Young S."/>
            <person name="Zeng Q."/>
            <person name="Koehrsen M."/>
            <person name="Alvarado L."/>
            <person name="Berlin A."/>
            <person name="Chapman S.B."/>
            <person name="Chen Z."/>
            <person name="Freedman E."/>
            <person name="Gellesch M."/>
            <person name="Goldberg J."/>
            <person name="Griggs A."/>
            <person name="Gujja S."/>
            <person name="Heilman E.R."/>
            <person name="Heiman D."/>
            <person name="Hepburn T."/>
            <person name="Howarth C."/>
            <person name="Jen D."/>
            <person name="Larson L."/>
            <person name="Mehta T."/>
            <person name="Neiman D."/>
            <person name="Pearson M."/>
            <person name="Roberts A."/>
            <person name="Saif S."/>
            <person name="Shea T."/>
            <person name="Shenoy N."/>
            <person name="Sisk P."/>
            <person name="Stolte C."/>
            <person name="Sykes S."/>
            <person name="Walk T."/>
            <person name="White J."/>
            <person name="Yandava C."/>
            <person name="Haas B."/>
            <person name="Nusbaum C."/>
            <person name="Birren B."/>
        </authorList>
    </citation>
    <scope>NUCLEOTIDE SEQUENCE</scope>
    <source>
        <strain evidence="3">ATCC 64411</strain>
    </source>
</reference>
<evidence type="ECO:0000256" key="1">
    <source>
        <dbReference type="SAM" id="MobiDB-lite"/>
    </source>
</evidence>
<dbReference type="eggNOG" id="ENOG502T386">
    <property type="taxonomic scope" value="Eukaryota"/>
</dbReference>
<reference evidence="5" key="1">
    <citation type="submission" date="2010-05" db="EMBL/GenBank/DDBJ databases">
        <title>The genome sequence of Magnaporthe poae strain ATCC 64411.</title>
        <authorList>
            <person name="Ma L.-J."/>
            <person name="Dead R."/>
            <person name="Young S."/>
            <person name="Zeng Q."/>
            <person name="Koehrsen M."/>
            <person name="Alvarado L."/>
            <person name="Berlin A."/>
            <person name="Chapman S.B."/>
            <person name="Chen Z."/>
            <person name="Freedman E."/>
            <person name="Gellesch M."/>
            <person name="Goldberg J."/>
            <person name="Griggs A."/>
            <person name="Gujja S."/>
            <person name="Heilman E.R."/>
            <person name="Heiman D."/>
            <person name="Hepburn T."/>
            <person name="Howarth C."/>
            <person name="Jen D."/>
            <person name="Larson L."/>
            <person name="Mehta T."/>
            <person name="Neiman D."/>
            <person name="Pearson M."/>
            <person name="Roberts A."/>
            <person name="Saif S."/>
            <person name="Shea T."/>
            <person name="Shenoy N."/>
            <person name="Sisk P."/>
            <person name="Stolte C."/>
            <person name="Sykes S."/>
            <person name="Walk T."/>
            <person name="White J."/>
            <person name="Yandava C."/>
            <person name="Haas B."/>
            <person name="Nusbaum C."/>
            <person name="Birren B."/>
        </authorList>
    </citation>
    <scope>NUCLEOTIDE SEQUENCE [LARGE SCALE GENOMIC DNA]</scope>
    <source>
        <strain evidence="5">ATCC 64411 / 73-15</strain>
    </source>
</reference>
<sequence>MTITAPGCACPPSGQGSLSRDGLHNRLPLLAACLLITSRPIHGQARPWNDIHSPEWTPDSGSVGKHQDGSRHGLALPNLGERPLAALQHRRRLWRRFCCCCFCWGDGTGTGNGTPLWARRLWAWIVFNRCLVYGIVAAVLCTIIFGVIFGAVLPRLSSQPSSPRQVTLFSFVGLLVATSLARLVVPPPSIPASHDVPSQCSSSECSSTPLSSPTASTTSSASSTSSTSTSSRPAPTNLPPECNTNNYIAAASFLAVHGDPNYLFSFSASRNPDECCTFCYRRVDTGCHGWRFTPGSATLCTYIHSYNGTGPKDKTCPHGADVPVDIAADDSSDGPNKQNVAGIGPCGSLG</sequence>
<protein>
    <submittedName>
        <fullName evidence="3 4">Uncharacterized protein</fullName>
    </submittedName>
</protein>
<dbReference type="EnsemblFungi" id="MAPG_10290T0">
    <property type="protein sequence ID" value="MAPG_10290T0"/>
    <property type="gene ID" value="MAPG_10290"/>
</dbReference>
<feature type="compositionally biased region" description="Low complexity" evidence="1">
    <location>
        <begin position="197"/>
        <end position="235"/>
    </location>
</feature>
<keyword evidence="5" id="KW-1185">Reference proteome</keyword>
<reference evidence="4" key="5">
    <citation type="submission" date="2015-06" db="UniProtKB">
        <authorList>
            <consortium name="EnsemblFungi"/>
        </authorList>
    </citation>
    <scope>IDENTIFICATION</scope>
    <source>
        <strain evidence="4">ATCC 64411</strain>
    </source>
</reference>
<dbReference type="Proteomes" id="UP000011715">
    <property type="component" value="Unassembled WGS sequence"/>
</dbReference>
<feature type="region of interest" description="Disordered" evidence="1">
    <location>
        <begin position="192"/>
        <end position="239"/>
    </location>
</feature>
<evidence type="ECO:0000313" key="3">
    <source>
        <dbReference type="EMBL" id="KLU90436.1"/>
    </source>
</evidence>
<dbReference type="VEuPathDB" id="FungiDB:MAPG_10290"/>
<keyword evidence="2" id="KW-0812">Transmembrane</keyword>
<feature type="region of interest" description="Disordered" evidence="1">
    <location>
        <begin position="327"/>
        <end position="350"/>
    </location>
</feature>
<organism evidence="4 5">
    <name type="scientific">Magnaporthiopsis poae (strain ATCC 64411 / 73-15)</name>
    <name type="common">Kentucky bluegrass fungus</name>
    <name type="synonym">Magnaporthe poae</name>
    <dbReference type="NCBI Taxonomy" id="644358"/>
    <lineage>
        <taxon>Eukaryota</taxon>
        <taxon>Fungi</taxon>
        <taxon>Dikarya</taxon>
        <taxon>Ascomycota</taxon>
        <taxon>Pezizomycotina</taxon>
        <taxon>Sordariomycetes</taxon>
        <taxon>Sordariomycetidae</taxon>
        <taxon>Magnaporthales</taxon>
        <taxon>Magnaporthaceae</taxon>
        <taxon>Magnaporthiopsis</taxon>
    </lineage>
</organism>
<gene>
    <name evidence="3" type="ORF">MAPG_10290</name>
</gene>
<proteinExistence type="predicted"/>
<dbReference type="AlphaFoldDB" id="A0A0C4EC76"/>
<accession>A0A0C4EC76</accession>
<name>A0A0C4EC76_MAGP6</name>
<evidence type="ECO:0000313" key="4">
    <source>
        <dbReference type="EnsemblFungi" id="MAPG_10290T0"/>
    </source>
</evidence>
<reference evidence="4" key="4">
    <citation type="journal article" date="2015" name="G3 (Bethesda)">
        <title>Genome sequences of three phytopathogenic species of the Magnaporthaceae family of fungi.</title>
        <authorList>
            <person name="Okagaki L.H."/>
            <person name="Nunes C.C."/>
            <person name="Sailsbery J."/>
            <person name="Clay B."/>
            <person name="Brown D."/>
            <person name="John T."/>
            <person name="Oh Y."/>
            <person name="Young N."/>
            <person name="Fitzgerald M."/>
            <person name="Haas B.J."/>
            <person name="Zeng Q."/>
            <person name="Young S."/>
            <person name="Adiconis X."/>
            <person name="Fan L."/>
            <person name="Levin J.Z."/>
            <person name="Mitchell T.K."/>
            <person name="Okubara P.A."/>
            <person name="Farman M.L."/>
            <person name="Kohn L.M."/>
            <person name="Birren B."/>
            <person name="Ma L.-J."/>
            <person name="Dean R.A."/>
        </authorList>
    </citation>
    <scope>NUCLEOTIDE SEQUENCE</scope>
    <source>
        <strain evidence="4">ATCC 64411 / 73-15</strain>
    </source>
</reference>
<dbReference type="EMBL" id="ADBL01002300">
    <property type="status" value="NOT_ANNOTATED_CDS"/>
    <property type="molecule type" value="Genomic_DNA"/>
</dbReference>
<evidence type="ECO:0000256" key="2">
    <source>
        <dbReference type="SAM" id="Phobius"/>
    </source>
</evidence>